<evidence type="ECO:0000256" key="2">
    <source>
        <dbReference type="SAM" id="SignalP"/>
    </source>
</evidence>
<evidence type="ECO:0000313" key="4">
    <source>
        <dbReference type="Proteomes" id="UP000054925"/>
    </source>
</evidence>
<evidence type="ECO:0000313" key="3">
    <source>
        <dbReference type="EMBL" id="SAL87450.1"/>
    </source>
</evidence>
<evidence type="ECO:0000256" key="1">
    <source>
        <dbReference type="SAM" id="MobiDB-lite"/>
    </source>
</evidence>
<feature type="region of interest" description="Disordered" evidence="1">
    <location>
        <begin position="103"/>
        <end position="122"/>
    </location>
</feature>
<comment type="caution">
    <text evidence="3">The sequence shown here is derived from an EMBL/GenBank/DDBJ whole genome shotgun (WGS) entry which is preliminary data.</text>
</comment>
<protein>
    <submittedName>
        <fullName evidence="3">Uncharacterized protein</fullName>
    </submittedName>
</protein>
<dbReference type="EMBL" id="FCOL02000337">
    <property type="protein sequence ID" value="SAL87450.1"/>
    <property type="molecule type" value="Genomic_DNA"/>
</dbReference>
<feature type="signal peptide" evidence="2">
    <location>
        <begin position="1"/>
        <end position="25"/>
    </location>
</feature>
<gene>
    <name evidence="3" type="ORF">AWB67_07414</name>
</gene>
<reference evidence="3" key="1">
    <citation type="submission" date="2016-01" db="EMBL/GenBank/DDBJ databases">
        <authorList>
            <person name="Peeters C."/>
        </authorList>
    </citation>
    <scope>NUCLEOTIDE SEQUENCE [LARGE SCALE GENOMIC DNA]</scope>
    <source>
        <strain evidence="3">LMG 22937</strain>
    </source>
</reference>
<keyword evidence="2" id="KW-0732">Signal</keyword>
<dbReference type="Proteomes" id="UP000054925">
    <property type="component" value="Unassembled WGS sequence"/>
</dbReference>
<proteinExistence type="predicted"/>
<sequence length="195" mass="21649">MRISTVLSRLTALSLGIFSLMPVNGQQGDVWVNLLEQDDYALRTGTVRRVDRQEVAAVLALSFDRANRMWILTTAQAGDLSLPISEIAEITFEQSLRKSSPAVQECPSEVVSTPQDSKTKRLPPNELYLERSKLLLHSNDVESAKPGVTVEVQKIAYDKDKNVFQVTFQAETYQWKRLDCGNNEQGRPGAGKGPG</sequence>
<feature type="chain" id="PRO_5011112675" evidence="2">
    <location>
        <begin position="26"/>
        <end position="195"/>
    </location>
</feature>
<dbReference type="RefSeq" id="WP_087660788.1">
    <property type="nucleotide sequence ID" value="NZ_FCOL02000337.1"/>
</dbReference>
<name>A0A158L3M1_9BURK</name>
<dbReference type="AlphaFoldDB" id="A0A158L3M1"/>
<accession>A0A158L3M1</accession>
<organism evidence="3 4">
    <name type="scientific">Caballeronia terrestris</name>
    <dbReference type="NCBI Taxonomy" id="1226301"/>
    <lineage>
        <taxon>Bacteria</taxon>
        <taxon>Pseudomonadati</taxon>
        <taxon>Pseudomonadota</taxon>
        <taxon>Betaproteobacteria</taxon>
        <taxon>Burkholderiales</taxon>
        <taxon>Burkholderiaceae</taxon>
        <taxon>Caballeronia</taxon>
    </lineage>
</organism>
<keyword evidence="4" id="KW-1185">Reference proteome</keyword>